<evidence type="ECO:0000256" key="2">
    <source>
        <dbReference type="ARBA" id="ARBA00022475"/>
    </source>
</evidence>
<dbReference type="Pfam" id="PF02687">
    <property type="entry name" value="FtsX"/>
    <property type="match status" value="2"/>
</dbReference>
<keyword evidence="4 6" id="KW-1133">Transmembrane helix</keyword>
<reference evidence="9 10" key="1">
    <citation type="submission" date="2018-06" db="EMBL/GenBank/DDBJ databases">
        <title>Genomic Encyclopedia of Archaeal and Bacterial Type Strains, Phase II (KMG-II): from individual species to whole genera.</title>
        <authorList>
            <person name="Goeker M."/>
        </authorList>
    </citation>
    <scope>NUCLEOTIDE SEQUENCE [LARGE SCALE GENOMIC DNA]</scope>
    <source>
        <strain evidence="9 10">DSM 27372</strain>
    </source>
</reference>
<feature type="transmembrane region" description="Helical" evidence="6">
    <location>
        <begin position="20"/>
        <end position="41"/>
    </location>
</feature>
<name>A0A318UAH3_9SPHI</name>
<keyword evidence="3 6" id="KW-0812">Transmembrane</keyword>
<gene>
    <name evidence="9" type="ORF">B0O44_106238</name>
</gene>
<dbReference type="GO" id="GO:0022857">
    <property type="term" value="F:transmembrane transporter activity"/>
    <property type="evidence" value="ECO:0007669"/>
    <property type="project" value="TreeGrafter"/>
</dbReference>
<evidence type="ECO:0000256" key="5">
    <source>
        <dbReference type="ARBA" id="ARBA00023136"/>
    </source>
</evidence>
<evidence type="ECO:0000259" key="8">
    <source>
        <dbReference type="Pfam" id="PF12704"/>
    </source>
</evidence>
<dbReference type="GO" id="GO:0005886">
    <property type="term" value="C:plasma membrane"/>
    <property type="evidence" value="ECO:0007669"/>
    <property type="project" value="UniProtKB-SubCell"/>
</dbReference>
<feature type="domain" description="MacB-like periplasmic core" evidence="8">
    <location>
        <begin position="432"/>
        <end position="594"/>
    </location>
</feature>
<feature type="domain" description="ABC3 transporter permease C-terminal" evidence="7">
    <location>
        <begin position="290"/>
        <end position="396"/>
    </location>
</feature>
<dbReference type="Proteomes" id="UP000248198">
    <property type="component" value="Unassembled WGS sequence"/>
</dbReference>
<evidence type="ECO:0000256" key="6">
    <source>
        <dbReference type="SAM" id="Phobius"/>
    </source>
</evidence>
<protein>
    <submittedName>
        <fullName evidence="9">FtsX-like permease family protein</fullName>
    </submittedName>
</protein>
<evidence type="ECO:0000256" key="3">
    <source>
        <dbReference type="ARBA" id="ARBA00022692"/>
    </source>
</evidence>
<keyword evidence="2" id="KW-1003">Cell membrane</keyword>
<dbReference type="InterPro" id="IPR025857">
    <property type="entry name" value="MacB_PCD"/>
</dbReference>
<dbReference type="InterPro" id="IPR003838">
    <property type="entry name" value="ABC3_permease_C"/>
</dbReference>
<feature type="domain" description="ABC3 transporter permease C-terminal" evidence="7">
    <location>
        <begin position="672"/>
        <end position="784"/>
    </location>
</feature>
<dbReference type="RefSeq" id="WP_110833610.1">
    <property type="nucleotide sequence ID" value="NZ_QKLU01000006.1"/>
</dbReference>
<dbReference type="PANTHER" id="PTHR30572:SF18">
    <property type="entry name" value="ABC-TYPE MACROLIDE FAMILY EXPORT SYSTEM PERMEASE COMPONENT 2"/>
    <property type="match status" value="1"/>
</dbReference>
<dbReference type="EMBL" id="QKLU01000006">
    <property type="protein sequence ID" value="PYF72583.1"/>
    <property type="molecule type" value="Genomic_DNA"/>
</dbReference>
<dbReference type="AlphaFoldDB" id="A0A318UAH3"/>
<feature type="domain" description="MacB-like periplasmic core" evidence="8">
    <location>
        <begin position="21"/>
        <end position="245"/>
    </location>
</feature>
<comment type="subcellular location">
    <subcellularLocation>
        <location evidence="1">Cell membrane</location>
        <topology evidence="1">Multi-pass membrane protein</topology>
    </subcellularLocation>
</comment>
<keyword evidence="5 6" id="KW-0472">Membrane</keyword>
<evidence type="ECO:0000256" key="4">
    <source>
        <dbReference type="ARBA" id="ARBA00022989"/>
    </source>
</evidence>
<evidence type="ECO:0000259" key="7">
    <source>
        <dbReference type="Pfam" id="PF02687"/>
    </source>
</evidence>
<keyword evidence="10" id="KW-1185">Reference proteome</keyword>
<proteinExistence type="predicted"/>
<sequence>MFQHHLLLIYRNLKKYKSSFFINLIGLSAGLSCAVLIYLWVNDEVRMDKFHAKGERLYQIMENEVTTEGIHTVDGTSAILSEALLKEMPEVEDAVTASPSVWLKESKVLPKGSTPIKAGGKFAGKNFFKVFSYPLLTGNPSSVLSGKTNVVVSEDLARKLYHSTEVIGKDFTWSNSEMDQVNHGQISGVFKNTPGNSSDQFDFLVSLESFFQTAPQYLRWSNRGPNTFVILKKGASAAQFNAKLKGFMKAKGEHHRELFSRPFADGYLYSRYENGVQAGGRIAYVKLFSLIAIFILLIACINFMNLSTARASRRMKEVGVKKVLGAHRSDLVIQYLTESLLLAILSLFVALLCVELILPAFNRLTDKSLSLHFDLKLSMALLGITLFTGLVSGSYPALYLSGFKPVFALKGRLRASFGEMLIRKGLVVFQFTLSVMLIVAVLVIYKQVQFVQTQDQGYQKDNVISLPAEGKLSGNVEAFLAEVKRLPGVLNASGMNRNLLGDLQATNGEFSWEGRDPKEPIRFQTAGINSGLIETLGMKMAAGRSFSEKFGSDSSKIIINEAGIKVMRLKDPIGKKFILWGKELEIVGVLKDFHFESLHEAVKPMFMLFDAKHTNKVMIRLEGGKIKETITALQNFYEHFNPGYNFDYHFLDQDFQAQYAAENRVSALSRYFAILAIVISCLGLFGLAAFTAERRVKEVGIRKVLGATEMNILYLLSKDFTRPVLIAIAIALPISYIASRDWLSTFAYRIDLPLWYFAAAGLLVLGVAWLTVSVQALKAAAAEPVKSLKSE</sequence>
<dbReference type="PANTHER" id="PTHR30572">
    <property type="entry name" value="MEMBRANE COMPONENT OF TRANSPORTER-RELATED"/>
    <property type="match status" value="1"/>
</dbReference>
<organism evidence="9 10">
    <name type="scientific">Pedobacter nutrimenti</name>
    <dbReference type="NCBI Taxonomy" id="1241337"/>
    <lineage>
        <taxon>Bacteria</taxon>
        <taxon>Pseudomonadati</taxon>
        <taxon>Bacteroidota</taxon>
        <taxon>Sphingobacteriia</taxon>
        <taxon>Sphingobacteriales</taxon>
        <taxon>Sphingobacteriaceae</taxon>
        <taxon>Pedobacter</taxon>
    </lineage>
</organism>
<evidence type="ECO:0000313" key="9">
    <source>
        <dbReference type="EMBL" id="PYF72583.1"/>
    </source>
</evidence>
<dbReference type="Pfam" id="PF12704">
    <property type="entry name" value="MacB_PCD"/>
    <property type="match status" value="2"/>
</dbReference>
<comment type="caution">
    <text evidence="9">The sequence shown here is derived from an EMBL/GenBank/DDBJ whole genome shotgun (WGS) entry which is preliminary data.</text>
</comment>
<feature type="transmembrane region" description="Helical" evidence="6">
    <location>
        <begin position="421"/>
        <end position="445"/>
    </location>
</feature>
<dbReference type="InterPro" id="IPR050250">
    <property type="entry name" value="Macrolide_Exporter_MacB"/>
</dbReference>
<feature type="transmembrane region" description="Helical" evidence="6">
    <location>
        <begin position="340"/>
        <end position="361"/>
    </location>
</feature>
<feature type="transmembrane region" description="Helical" evidence="6">
    <location>
        <begin position="754"/>
        <end position="777"/>
    </location>
</feature>
<evidence type="ECO:0000313" key="10">
    <source>
        <dbReference type="Proteomes" id="UP000248198"/>
    </source>
</evidence>
<accession>A0A318UAH3</accession>
<feature type="transmembrane region" description="Helical" evidence="6">
    <location>
        <begin position="287"/>
        <end position="306"/>
    </location>
</feature>
<feature type="transmembrane region" description="Helical" evidence="6">
    <location>
        <begin position="720"/>
        <end position="739"/>
    </location>
</feature>
<evidence type="ECO:0000256" key="1">
    <source>
        <dbReference type="ARBA" id="ARBA00004651"/>
    </source>
</evidence>
<feature type="transmembrane region" description="Helical" evidence="6">
    <location>
        <begin position="381"/>
        <end position="400"/>
    </location>
</feature>
<dbReference type="OrthoDB" id="1451596at2"/>
<feature type="transmembrane region" description="Helical" evidence="6">
    <location>
        <begin position="671"/>
        <end position="692"/>
    </location>
</feature>